<reference evidence="3" key="1">
    <citation type="submission" date="2017-02" db="EMBL/GenBank/DDBJ databases">
        <authorList>
            <person name="Varghese N."/>
            <person name="Submissions S."/>
        </authorList>
    </citation>
    <scope>NUCLEOTIDE SEQUENCE [LARGE SCALE GENOMIC DNA]</scope>
    <source>
        <strain evidence="3">UM2</strain>
    </source>
</reference>
<dbReference type="Proteomes" id="UP000189818">
    <property type="component" value="Unassembled WGS sequence"/>
</dbReference>
<dbReference type="OrthoDB" id="7476020at2"/>
<proteinExistence type="predicted"/>
<organism evidence="2 3">
    <name type="scientific">Rhizorhabdus histidinilytica</name>
    <dbReference type="NCBI Taxonomy" id="439228"/>
    <lineage>
        <taxon>Bacteria</taxon>
        <taxon>Pseudomonadati</taxon>
        <taxon>Pseudomonadota</taxon>
        <taxon>Alphaproteobacteria</taxon>
        <taxon>Sphingomonadales</taxon>
        <taxon>Sphingomonadaceae</taxon>
        <taxon>Rhizorhabdus</taxon>
    </lineage>
</organism>
<dbReference type="InterPro" id="IPR054189">
    <property type="entry name" value="DUF6894"/>
</dbReference>
<dbReference type="STRING" id="439228.SAMN06295920_10337"/>
<keyword evidence="3" id="KW-1185">Reference proteome</keyword>
<evidence type="ECO:0000259" key="1">
    <source>
        <dbReference type="Pfam" id="PF21834"/>
    </source>
</evidence>
<sequence length="84" mass="9341">MPHFYFHVSNGTGETRDEEGVDLPDVAAAHAQALSGIRSILREELGRGVLDFGGMIRVTDPQGRLVLEVPFDSAVEVRHDDRRR</sequence>
<protein>
    <recommendedName>
        <fullName evidence="1">DUF6894 domain-containing protein</fullName>
    </recommendedName>
</protein>
<accession>A0A1T5BHX9</accession>
<evidence type="ECO:0000313" key="3">
    <source>
        <dbReference type="Proteomes" id="UP000189818"/>
    </source>
</evidence>
<feature type="domain" description="DUF6894" evidence="1">
    <location>
        <begin position="3"/>
        <end position="71"/>
    </location>
</feature>
<dbReference type="RefSeq" id="WP_079647382.1">
    <property type="nucleotide sequence ID" value="NZ_FUYM01000003.1"/>
</dbReference>
<dbReference type="EMBL" id="FUYM01000003">
    <property type="protein sequence ID" value="SKB46922.1"/>
    <property type="molecule type" value="Genomic_DNA"/>
</dbReference>
<name>A0A1T5BHX9_9SPHN</name>
<gene>
    <name evidence="2" type="ORF">SAMN06295920_10337</name>
</gene>
<evidence type="ECO:0000313" key="2">
    <source>
        <dbReference type="EMBL" id="SKB46922.1"/>
    </source>
</evidence>
<dbReference type="AlphaFoldDB" id="A0A1T5BHX9"/>
<dbReference type="Pfam" id="PF21834">
    <property type="entry name" value="DUF6894"/>
    <property type="match status" value="1"/>
</dbReference>